<accession>A0A5B7ZW48</accession>
<evidence type="ECO:0000313" key="3">
    <source>
        <dbReference type="Proteomes" id="UP000305398"/>
    </source>
</evidence>
<dbReference type="InterPro" id="IPR027843">
    <property type="entry name" value="DUF4440"/>
</dbReference>
<dbReference type="RefSeq" id="WP_139514273.1">
    <property type="nucleotide sequence ID" value="NZ_CP040896.1"/>
</dbReference>
<evidence type="ECO:0000313" key="2">
    <source>
        <dbReference type="EMBL" id="QDA59198.1"/>
    </source>
</evidence>
<proteinExistence type="predicted"/>
<organism evidence="2 3">
    <name type="scientific">Hymenobacter jejuensis</name>
    <dbReference type="NCBI Taxonomy" id="2502781"/>
    <lineage>
        <taxon>Bacteria</taxon>
        <taxon>Pseudomonadati</taxon>
        <taxon>Bacteroidota</taxon>
        <taxon>Cytophagia</taxon>
        <taxon>Cytophagales</taxon>
        <taxon>Hymenobacteraceae</taxon>
        <taxon>Hymenobacter</taxon>
    </lineage>
</organism>
<gene>
    <name evidence="2" type="ORF">FHG12_03345</name>
</gene>
<dbReference type="Proteomes" id="UP000305398">
    <property type="component" value="Chromosome"/>
</dbReference>
<dbReference type="InterPro" id="IPR032710">
    <property type="entry name" value="NTF2-like_dom_sf"/>
</dbReference>
<name>A0A5B7ZW48_9BACT</name>
<feature type="domain" description="DUF4440" evidence="1">
    <location>
        <begin position="36"/>
        <end position="147"/>
    </location>
</feature>
<keyword evidence="3" id="KW-1185">Reference proteome</keyword>
<evidence type="ECO:0000259" key="1">
    <source>
        <dbReference type="Pfam" id="PF14534"/>
    </source>
</evidence>
<dbReference type="OrthoDB" id="879965at2"/>
<dbReference type="KEGG" id="hyj:FHG12_03345"/>
<reference evidence="2 3" key="1">
    <citation type="submission" date="2019-06" db="EMBL/GenBank/DDBJ databases">
        <authorList>
            <person name="Srinivasan S."/>
        </authorList>
    </citation>
    <scope>NUCLEOTIDE SEQUENCE [LARGE SCALE GENOMIC DNA]</scope>
    <source>
        <strain evidence="2 3">17J68-5</strain>
    </source>
</reference>
<dbReference type="SUPFAM" id="SSF54427">
    <property type="entry name" value="NTF2-like"/>
    <property type="match status" value="1"/>
</dbReference>
<dbReference type="AlphaFoldDB" id="A0A5B7ZW48"/>
<sequence>MIKNYSALLLLIAVLCSLSHLSYGQISKQKHLELLKARSETWNKAFNSRDTTALAGLFSAQVTLSNANGSRVGAAENMRNFQALFRLRPDIAWMNRTQFTEIDDQWQVAYETGEWNESWTNTQDQSKTRITGKYWLMWKYENNRWAILSGIFTPLTCGGGHCKE</sequence>
<dbReference type="Gene3D" id="3.10.450.50">
    <property type="match status" value="1"/>
</dbReference>
<dbReference type="Pfam" id="PF14534">
    <property type="entry name" value="DUF4440"/>
    <property type="match status" value="1"/>
</dbReference>
<dbReference type="EMBL" id="CP040896">
    <property type="protein sequence ID" value="QDA59198.1"/>
    <property type="molecule type" value="Genomic_DNA"/>
</dbReference>
<protein>
    <submittedName>
        <fullName evidence="2">Nuclear transport factor 2 family protein</fullName>
    </submittedName>
</protein>